<name>A0ABQ7BWY1_BRACR</name>
<evidence type="ECO:0000313" key="2">
    <source>
        <dbReference type="Proteomes" id="UP000266723"/>
    </source>
</evidence>
<dbReference type="PANTHER" id="PTHR17039">
    <property type="entry name" value="U3 SMALL NUCLEOLAR RIBONUCLEOPROTEIN PROTEIN MPP10"/>
    <property type="match status" value="1"/>
</dbReference>
<organism evidence="1 2">
    <name type="scientific">Brassica cretica</name>
    <name type="common">Mustard</name>
    <dbReference type="NCBI Taxonomy" id="69181"/>
    <lineage>
        <taxon>Eukaryota</taxon>
        <taxon>Viridiplantae</taxon>
        <taxon>Streptophyta</taxon>
        <taxon>Embryophyta</taxon>
        <taxon>Tracheophyta</taxon>
        <taxon>Spermatophyta</taxon>
        <taxon>Magnoliopsida</taxon>
        <taxon>eudicotyledons</taxon>
        <taxon>Gunneridae</taxon>
        <taxon>Pentapetalae</taxon>
        <taxon>rosids</taxon>
        <taxon>malvids</taxon>
        <taxon>Brassicales</taxon>
        <taxon>Brassicaceae</taxon>
        <taxon>Brassiceae</taxon>
        <taxon>Brassica</taxon>
    </lineage>
</organism>
<keyword evidence="2" id="KW-1185">Reference proteome</keyword>
<dbReference type="EMBL" id="QGKV02000832">
    <property type="protein sequence ID" value="KAF3544390.1"/>
    <property type="molecule type" value="Genomic_DNA"/>
</dbReference>
<dbReference type="Proteomes" id="UP000266723">
    <property type="component" value="Unassembled WGS sequence"/>
</dbReference>
<dbReference type="InterPro" id="IPR012173">
    <property type="entry name" value="Mpp10"/>
</dbReference>
<accession>A0ABQ7BWY1</accession>
<protein>
    <submittedName>
        <fullName evidence="1">Uncharacterized protein</fullName>
    </submittedName>
</protein>
<dbReference type="PANTHER" id="PTHR17039:SF1">
    <property type="entry name" value="U3 SMALL NUCLEOLAR RIBONUCLEOPROTEIN PROTEIN MPP10"/>
    <property type="match status" value="1"/>
</dbReference>
<sequence length="79" mass="9207">MQDDNKSKKGLAEVYEEEYVQKFNPSFAPATFSDELKKEASMLFKKLCLMLRATLYDACRRWSNVVCKTSWPSTNIRSM</sequence>
<proteinExistence type="predicted"/>
<evidence type="ECO:0000313" key="1">
    <source>
        <dbReference type="EMBL" id="KAF3544390.1"/>
    </source>
</evidence>
<gene>
    <name evidence="1" type="ORF">DY000_02008670</name>
</gene>
<reference evidence="1 2" key="1">
    <citation type="journal article" date="2020" name="BMC Genomics">
        <title>Intraspecific diversification of the crop wild relative Brassica cretica Lam. using demographic model selection.</title>
        <authorList>
            <person name="Kioukis A."/>
            <person name="Michalopoulou V.A."/>
            <person name="Briers L."/>
            <person name="Pirintsos S."/>
            <person name="Studholme D.J."/>
            <person name="Pavlidis P."/>
            <person name="Sarris P.F."/>
        </authorList>
    </citation>
    <scope>NUCLEOTIDE SEQUENCE [LARGE SCALE GENOMIC DNA]</scope>
    <source>
        <strain evidence="2">cv. PFS-1207/04</strain>
    </source>
</reference>
<comment type="caution">
    <text evidence="1">The sequence shown here is derived from an EMBL/GenBank/DDBJ whole genome shotgun (WGS) entry which is preliminary data.</text>
</comment>